<evidence type="ECO:0000313" key="3">
    <source>
        <dbReference type="Proteomes" id="UP001589818"/>
    </source>
</evidence>
<keyword evidence="1" id="KW-0732">Signal</keyword>
<evidence type="ECO:0000313" key="2">
    <source>
        <dbReference type="EMBL" id="MFC0391438.1"/>
    </source>
</evidence>
<feature type="chain" id="PRO_5045769427" evidence="1">
    <location>
        <begin position="26"/>
        <end position="410"/>
    </location>
</feature>
<feature type="signal peptide" evidence="1">
    <location>
        <begin position="1"/>
        <end position="25"/>
    </location>
</feature>
<organism evidence="2 3">
    <name type="scientific">Paenibacillus mendelii</name>
    <dbReference type="NCBI Taxonomy" id="206163"/>
    <lineage>
        <taxon>Bacteria</taxon>
        <taxon>Bacillati</taxon>
        <taxon>Bacillota</taxon>
        <taxon>Bacilli</taxon>
        <taxon>Bacillales</taxon>
        <taxon>Paenibacillaceae</taxon>
        <taxon>Paenibacillus</taxon>
    </lineage>
</organism>
<dbReference type="EMBL" id="JBHLVF010000011">
    <property type="protein sequence ID" value="MFC0391438.1"/>
    <property type="molecule type" value="Genomic_DNA"/>
</dbReference>
<proteinExistence type="predicted"/>
<reference evidence="2 3" key="1">
    <citation type="submission" date="2024-09" db="EMBL/GenBank/DDBJ databases">
        <authorList>
            <person name="Sun Q."/>
            <person name="Mori K."/>
        </authorList>
    </citation>
    <scope>NUCLEOTIDE SEQUENCE [LARGE SCALE GENOMIC DNA]</scope>
    <source>
        <strain evidence="2 3">CCM 4839</strain>
    </source>
</reference>
<dbReference type="Proteomes" id="UP001589818">
    <property type="component" value="Unassembled WGS sequence"/>
</dbReference>
<protein>
    <submittedName>
        <fullName evidence="2">Peptidase</fullName>
    </submittedName>
</protein>
<keyword evidence="3" id="KW-1185">Reference proteome</keyword>
<gene>
    <name evidence="2" type="ORF">ACFFJ8_08635</name>
</gene>
<dbReference type="RefSeq" id="WP_204819912.1">
    <property type="nucleotide sequence ID" value="NZ_JANHOF010000006.1"/>
</dbReference>
<name>A0ABV6J9I3_9BACL</name>
<sequence length="410" mass="43659">MKKMHKVLATTALLAMTAVPLAASAQDVPPPTIHNGQGIVVNQVKVVPGTMGQITDFVNDKTGKFITVTGRGIAATDQSEIILSITKDTKIIDAKGKRVPLKTIIDEKKVVKAFYGPNITKSLPARGTALTLVVQDYSFNGINGTVTEVKDNGIVVKGTDIYNGYEDTIVLHFAEKAQLLGQDGKAIEASEIKPGMSVKAFYGPAVTMSIPPQSTTNYVVVDTETEAPTEAPGTSGIITNIDKDKVTVIGDSMEQGGVNYVILSVDEDTQIVDQDGNPLKQDALKADIRVEAYYGEVMTMIYPAQTHADKIVVRAEAAIKVEGTILESDRAAEGQVHVDVASDQSINNDVILNISEATTVIPQMGGDVELKPGMTIVAYHSPIMTKSLPGITNAEVVIITSEDKAAEPQN</sequence>
<comment type="caution">
    <text evidence="2">The sequence shown here is derived from an EMBL/GenBank/DDBJ whole genome shotgun (WGS) entry which is preliminary data.</text>
</comment>
<accession>A0ABV6J9I3</accession>
<evidence type="ECO:0000256" key="1">
    <source>
        <dbReference type="SAM" id="SignalP"/>
    </source>
</evidence>